<evidence type="ECO:0000313" key="1">
    <source>
        <dbReference type="EMBL" id="HDR52612.1"/>
    </source>
</evidence>
<protein>
    <recommendedName>
        <fullName evidence="2">YD repeat-containing protein</fullName>
    </recommendedName>
</protein>
<dbReference type="EMBL" id="DSDK01000757">
    <property type="protein sequence ID" value="HDR52612.1"/>
    <property type="molecule type" value="Genomic_DNA"/>
</dbReference>
<dbReference type="AlphaFoldDB" id="A0A831PMS6"/>
<feature type="non-terminal residue" evidence="1">
    <location>
        <position position="313"/>
    </location>
</feature>
<gene>
    <name evidence="1" type="ORF">ENN90_13505</name>
</gene>
<sequence>MKNFTLLITILFFALTVTGQKAENLQLKIEKLQGKFATVLEHSKIFQTNPEQTHFYARLKSAAANEKLDSTVTRMLDLDSEIWENDWKEEFVYDEQMRNTWWKDFDWNHDDDNWEQNGATELEYNSQGYISSMTFSEINEISGEMMPESRLEAIYNEDGKITLLNFFSDENEVWVHGGEQKYHYNASGILIQVDMTSFDGEDESIMKLIFTYNAAGKLESQSMYFVDDEDEILFSKTIHSYDGNGRRIESEDWGISFTTFLLERNNRTIYQYNANGDVSVEIYSEWDGSAWKDTDKDEYIYSNTNFSEVAFPS</sequence>
<accession>A0A831PMS6</accession>
<reference evidence="1" key="1">
    <citation type="journal article" date="2020" name="mSystems">
        <title>Genome- and Community-Level Interaction Insights into Carbon Utilization and Element Cycling Functions of Hydrothermarchaeota in Hydrothermal Sediment.</title>
        <authorList>
            <person name="Zhou Z."/>
            <person name="Liu Y."/>
            <person name="Xu W."/>
            <person name="Pan J."/>
            <person name="Luo Z.H."/>
            <person name="Li M."/>
        </authorList>
    </citation>
    <scope>NUCLEOTIDE SEQUENCE [LARGE SCALE GENOMIC DNA]</scope>
    <source>
        <strain evidence="1">SpSt-1217</strain>
    </source>
</reference>
<name>A0A831PMS6_9BACT</name>
<organism evidence="1">
    <name type="scientific">Mariniphaga anaerophila</name>
    <dbReference type="NCBI Taxonomy" id="1484053"/>
    <lineage>
        <taxon>Bacteria</taxon>
        <taxon>Pseudomonadati</taxon>
        <taxon>Bacteroidota</taxon>
        <taxon>Bacteroidia</taxon>
        <taxon>Marinilabiliales</taxon>
        <taxon>Prolixibacteraceae</taxon>
        <taxon>Mariniphaga</taxon>
    </lineage>
</organism>
<dbReference type="Gene3D" id="2.40.128.720">
    <property type="match status" value="1"/>
</dbReference>
<evidence type="ECO:0008006" key="2">
    <source>
        <dbReference type="Google" id="ProtNLM"/>
    </source>
</evidence>
<comment type="caution">
    <text evidence="1">The sequence shown here is derived from an EMBL/GenBank/DDBJ whole genome shotgun (WGS) entry which is preliminary data.</text>
</comment>
<dbReference type="Proteomes" id="UP000886047">
    <property type="component" value="Unassembled WGS sequence"/>
</dbReference>
<proteinExistence type="predicted"/>